<proteinExistence type="predicted"/>
<dbReference type="Pfam" id="PF20358">
    <property type="entry name" value="DUF6653"/>
    <property type="match status" value="1"/>
</dbReference>
<dbReference type="AlphaFoldDB" id="A0A897MRC1"/>
<dbReference type="Proteomes" id="UP000663586">
    <property type="component" value="Chromosome"/>
</dbReference>
<sequence length="156" mass="18026">MIVERLSLEIVDMLKEVAEITNMWGRHSNPKSGWSRMAAAFVAVGALYHRQWKLLGLTLLFLLINPVLFPEPSEELDDWMYKVVRAEERWTNDGHRFIGFDYPQILNTASIPIGMYGLYAAYKRKPVPTLVCTLASIGLNQWCLKEIIEYYEEVNS</sequence>
<name>A0A897MRC1_9EURY</name>
<accession>A0A897MRC1</accession>
<evidence type="ECO:0000313" key="2">
    <source>
        <dbReference type="Proteomes" id="UP000663586"/>
    </source>
</evidence>
<organism evidence="1 2">
    <name type="scientific">Natranaeroarchaeum sulfidigenes</name>
    <dbReference type="NCBI Taxonomy" id="2784880"/>
    <lineage>
        <taxon>Archaea</taxon>
        <taxon>Methanobacteriati</taxon>
        <taxon>Methanobacteriota</taxon>
        <taxon>Stenosarchaea group</taxon>
        <taxon>Halobacteria</taxon>
        <taxon>Halobacteriales</taxon>
        <taxon>Natronoarchaeaceae</taxon>
        <taxon>Natranaeroarchaeum</taxon>
    </lineage>
</organism>
<evidence type="ECO:0000313" key="1">
    <source>
        <dbReference type="EMBL" id="QSG02861.1"/>
    </source>
</evidence>
<dbReference type="EMBL" id="CP064786">
    <property type="protein sequence ID" value="QSG02861.1"/>
    <property type="molecule type" value="Genomic_DNA"/>
</dbReference>
<dbReference type="KEGG" id="hara:AArcS_1651"/>
<reference evidence="1" key="1">
    <citation type="submission" date="2020-11" db="EMBL/GenBank/DDBJ databases">
        <title>Carbohydrate-dependent, anaerobic sulfur respiration: A novel catabolism in halophilic archaea.</title>
        <authorList>
            <person name="Sorokin D.Y."/>
            <person name="Messina E."/>
            <person name="Smedile F."/>
            <person name="La Cono V."/>
            <person name="Hallsworth J.E."/>
            <person name="Yakimov M.M."/>
        </authorList>
    </citation>
    <scope>NUCLEOTIDE SEQUENCE</scope>
    <source>
        <strain evidence="1">AArc-S</strain>
    </source>
</reference>
<gene>
    <name evidence="1" type="ORF">AArcS_1651</name>
</gene>
<keyword evidence="2" id="KW-1185">Reference proteome</keyword>
<protein>
    <submittedName>
        <fullName evidence="1">Uncharacterized protein</fullName>
    </submittedName>
</protein>
<dbReference type="InterPro" id="IPR046595">
    <property type="entry name" value="DUF6653"/>
</dbReference>